<sequence length="142" mass="14782">MAVFPTIRVVSRIGSGLLSARVFGGRRQPIVLGSFAVAAPLVLVFTRFRSLPLLVVLLLLTGFAVQLTLSLSFTYVSEVVDSRVAATAVAFQTSIGLTGAFLAPIAGGIVVDQAGFDTAFLLAGILAIFAIAVAWVALESRS</sequence>
<dbReference type="Proteomes" id="UP000199215">
    <property type="component" value="Unassembled WGS sequence"/>
</dbReference>
<dbReference type="Gene3D" id="1.20.1250.20">
    <property type="entry name" value="MFS general substrate transporter like domains"/>
    <property type="match status" value="1"/>
</dbReference>
<dbReference type="PROSITE" id="PS50850">
    <property type="entry name" value="MFS"/>
    <property type="match status" value="1"/>
</dbReference>
<feature type="domain" description="Major facilitator superfamily (MFS) profile" evidence="2">
    <location>
        <begin position="1"/>
        <end position="142"/>
    </location>
</feature>
<evidence type="ECO:0000313" key="3">
    <source>
        <dbReference type="EMBL" id="SEH55909.1"/>
    </source>
</evidence>
<dbReference type="InterPro" id="IPR020846">
    <property type="entry name" value="MFS_dom"/>
</dbReference>
<dbReference type="EMBL" id="FNWU01000007">
    <property type="protein sequence ID" value="SEH55909.1"/>
    <property type="molecule type" value="Genomic_DNA"/>
</dbReference>
<reference evidence="3 4" key="1">
    <citation type="submission" date="2016-10" db="EMBL/GenBank/DDBJ databases">
        <authorList>
            <person name="de Groot N.N."/>
        </authorList>
    </citation>
    <scope>NUCLEOTIDE SEQUENCE [LARGE SCALE GENOMIC DNA]</scope>
    <source>
        <strain evidence="3 4">IBRC-M10418</strain>
    </source>
</reference>
<keyword evidence="1" id="KW-1133">Transmembrane helix</keyword>
<dbReference type="AlphaFoldDB" id="A0A1H6JAB5"/>
<dbReference type="Pfam" id="PF07690">
    <property type="entry name" value="MFS_1"/>
    <property type="match status" value="1"/>
</dbReference>
<keyword evidence="1" id="KW-0472">Membrane</keyword>
<feature type="transmembrane region" description="Helical" evidence="1">
    <location>
        <begin position="88"/>
        <end position="107"/>
    </location>
</feature>
<evidence type="ECO:0000313" key="4">
    <source>
        <dbReference type="Proteomes" id="UP000199215"/>
    </source>
</evidence>
<feature type="transmembrane region" description="Helical" evidence="1">
    <location>
        <begin position="119"/>
        <end position="138"/>
    </location>
</feature>
<dbReference type="GO" id="GO:0022857">
    <property type="term" value="F:transmembrane transporter activity"/>
    <property type="evidence" value="ECO:0007669"/>
    <property type="project" value="InterPro"/>
</dbReference>
<keyword evidence="4" id="KW-1185">Reference proteome</keyword>
<dbReference type="InterPro" id="IPR036259">
    <property type="entry name" value="MFS_trans_sf"/>
</dbReference>
<gene>
    <name evidence="3" type="ORF">SAMN05192561_10714</name>
</gene>
<feature type="transmembrane region" description="Helical" evidence="1">
    <location>
        <begin position="30"/>
        <end position="48"/>
    </location>
</feature>
<dbReference type="SUPFAM" id="SSF103473">
    <property type="entry name" value="MFS general substrate transporter"/>
    <property type="match status" value="1"/>
</dbReference>
<dbReference type="STRING" id="1267564.SAMN05192561_10714"/>
<dbReference type="InterPro" id="IPR011701">
    <property type="entry name" value="MFS"/>
</dbReference>
<feature type="transmembrane region" description="Helical" evidence="1">
    <location>
        <begin position="54"/>
        <end position="76"/>
    </location>
</feature>
<protein>
    <submittedName>
        <fullName evidence="3">Major Facilitator Superfamily protein</fullName>
    </submittedName>
</protein>
<proteinExistence type="predicted"/>
<name>A0A1H6JAB5_9EURY</name>
<evidence type="ECO:0000259" key="2">
    <source>
        <dbReference type="PROSITE" id="PS50850"/>
    </source>
</evidence>
<organism evidence="3 4">
    <name type="scientific">Halopenitus malekzadehii</name>
    <dbReference type="NCBI Taxonomy" id="1267564"/>
    <lineage>
        <taxon>Archaea</taxon>
        <taxon>Methanobacteriati</taxon>
        <taxon>Methanobacteriota</taxon>
        <taxon>Stenosarchaea group</taxon>
        <taxon>Halobacteria</taxon>
        <taxon>Halobacteriales</taxon>
        <taxon>Haloferacaceae</taxon>
        <taxon>Halopenitus</taxon>
    </lineage>
</organism>
<evidence type="ECO:0000256" key="1">
    <source>
        <dbReference type="SAM" id="Phobius"/>
    </source>
</evidence>
<keyword evidence="1" id="KW-0812">Transmembrane</keyword>
<accession>A0A1H6JAB5</accession>